<feature type="domain" description="TadE-like" evidence="2">
    <location>
        <begin position="11"/>
        <end position="53"/>
    </location>
</feature>
<sequence>MSSRTTSGERGAAAVEFALVLLPLILLVFGILEYGRIYMVQLSLSNAARDAARAVAISGDPDAAELRILGDGSGANPGAPGLNLDTVVVEPPVMTCDAAAAAERSVTVVVIQPESVFGFLDGPGGPGLTSFDLEGRAVMPCGG</sequence>
<keyword evidence="1" id="KW-0472">Membrane</keyword>
<protein>
    <recommendedName>
        <fullName evidence="2">TadE-like domain-containing protein</fullName>
    </recommendedName>
</protein>
<evidence type="ECO:0000256" key="1">
    <source>
        <dbReference type="SAM" id="Phobius"/>
    </source>
</evidence>
<organism evidence="3 4">
    <name type="scientific">Agromyces bauzanensis</name>
    <dbReference type="NCBI Taxonomy" id="1308924"/>
    <lineage>
        <taxon>Bacteria</taxon>
        <taxon>Bacillati</taxon>
        <taxon>Actinomycetota</taxon>
        <taxon>Actinomycetes</taxon>
        <taxon>Micrococcales</taxon>
        <taxon>Microbacteriaceae</taxon>
        <taxon>Agromyces</taxon>
    </lineage>
</organism>
<dbReference type="RefSeq" id="WP_188743797.1">
    <property type="nucleotide sequence ID" value="NZ_BAABFW010000017.1"/>
</dbReference>
<evidence type="ECO:0000313" key="4">
    <source>
        <dbReference type="Proteomes" id="UP000636956"/>
    </source>
</evidence>
<keyword evidence="1" id="KW-0812">Transmembrane</keyword>
<keyword evidence="1" id="KW-1133">Transmembrane helix</keyword>
<dbReference type="Pfam" id="PF07811">
    <property type="entry name" value="TadE"/>
    <property type="match status" value="1"/>
</dbReference>
<dbReference type="EMBL" id="BMMD01000014">
    <property type="protein sequence ID" value="GGJ85983.1"/>
    <property type="molecule type" value="Genomic_DNA"/>
</dbReference>
<accession>A0A917PNI2</accession>
<proteinExistence type="predicted"/>
<gene>
    <name evidence="3" type="ORF">GCM10011372_25410</name>
</gene>
<feature type="transmembrane region" description="Helical" evidence="1">
    <location>
        <begin position="12"/>
        <end position="32"/>
    </location>
</feature>
<dbReference type="InterPro" id="IPR012495">
    <property type="entry name" value="TadE-like_dom"/>
</dbReference>
<comment type="caution">
    <text evidence="3">The sequence shown here is derived from an EMBL/GenBank/DDBJ whole genome shotgun (WGS) entry which is preliminary data.</text>
</comment>
<dbReference type="Proteomes" id="UP000636956">
    <property type="component" value="Unassembled WGS sequence"/>
</dbReference>
<name>A0A917PNI2_9MICO</name>
<evidence type="ECO:0000259" key="2">
    <source>
        <dbReference type="Pfam" id="PF07811"/>
    </source>
</evidence>
<evidence type="ECO:0000313" key="3">
    <source>
        <dbReference type="EMBL" id="GGJ85983.1"/>
    </source>
</evidence>
<dbReference type="AlphaFoldDB" id="A0A917PNI2"/>
<reference evidence="3" key="2">
    <citation type="submission" date="2020-09" db="EMBL/GenBank/DDBJ databases">
        <authorList>
            <person name="Sun Q."/>
            <person name="Zhou Y."/>
        </authorList>
    </citation>
    <scope>NUCLEOTIDE SEQUENCE</scope>
    <source>
        <strain evidence="3">CGMCC 1.8984</strain>
    </source>
</reference>
<keyword evidence="4" id="KW-1185">Reference proteome</keyword>
<reference evidence="3" key="1">
    <citation type="journal article" date="2014" name="Int. J. Syst. Evol. Microbiol.">
        <title>Complete genome sequence of Corynebacterium casei LMG S-19264T (=DSM 44701T), isolated from a smear-ripened cheese.</title>
        <authorList>
            <consortium name="US DOE Joint Genome Institute (JGI-PGF)"/>
            <person name="Walter F."/>
            <person name="Albersmeier A."/>
            <person name="Kalinowski J."/>
            <person name="Ruckert C."/>
        </authorList>
    </citation>
    <scope>NUCLEOTIDE SEQUENCE</scope>
    <source>
        <strain evidence="3">CGMCC 1.8984</strain>
    </source>
</reference>